<dbReference type="AlphaFoldDB" id="A0A4Z1EEC0"/>
<organism evidence="2 3">
    <name type="scientific">Botrytis tulipae</name>
    <dbReference type="NCBI Taxonomy" id="87230"/>
    <lineage>
        <taxon>Eukaryota</taxon>
        <taxon>Fungi</taxon>
        <taxon>Dikarya</taxon>
        <taxon>Ascomycota</taxon>
        <taxon>Pezizomycotina</taxon>
        <taxon>Leotiomycetes</taxon>
        <taxon>Helotiales</taxon>
        <taxon>Sclerotiniaceae</taxon>
        <taxon>Botrytis</taxon>
    </lineage>
</organism>
<evidence type="ECO:0000313" key="3">
    <source>
        <dbReference type="Proteomes" id="UP000297777"/>
    </source>
</evidence>
<sequence length="427" mass="48182">MSTMYPPQRLDLCGHKEFRALTQAKLLEEIVKGCKIDAAKKGLPRDESQRLGVKKKQSEEGHMRWVEHTRVLQDEFERLENDVEHYCNTFKDPIDISTAFEMKAVQLEEAIEQIWRNAARNEKNSDFISFSREDPANQASFAGLSRTTIPATPDSLVRDGIGLEVFLRNAKDMKERRPDLALGEEPGPAIMSYGAALDMFGVPAGPSPKPKPSLEGQMTQCAIATEGPEGSELSGPKTEHDMRQRDSYHPLSKPLLLPEDQWALFASNKFMGDTAILARQYAKLVIERDQEEARVRAEKQKMEKQKGKQKAQMDTQPDESLAAGPIVSRGPTKNGWPLVESLDFAGFTNWVRTCKAADKTFGRETLKLWNTARKRRRNDIIAQIKAWEAPKGFKDGSADHPDPKKYFPQDVSLDELDLKSMGIQLKR</sequence>
<dbReference type="OrthoDB" id="3741657at2759"/>
<name>A0A4Z1EEC0_9HELO</name>
<protein>
    <submittedName>
        <fullName evidence="2">Uncharacterized protein</fullName>
    </submittedName>
</protein>
<feature type="region of interest" description="Disordered" evidence="1">
    <location>
        <begin position="296"/>
        <end position="332"/>
    </location>
</feature>
<comment type="caution">
    <text evidence="2">The sequence shown here is derived from an EMBL/GenBank/DDBJ whole genome shotgun (WGS) entry which is preliminary data.</text>
</comment>
<evidence type="ECO:0000256" key="1">
    <source>
        <dbReference type="SAM" id="MobiDB-lite"/>
    </source>
</evidence>
<evidence type="ECO:0000313" key="2">
    <source>
        <dbReference type="EMBL" id="TGO09022.1"/>
    </source>
</evidence>
<keyword evidence="3" id="KW-1185">Reference proteome</keyword>
<gene>
    <name evidence="2" type="ORF">BTUL_0182g00090</name>
</gene>
<reference evidence="2 3" key="1">
    <citation type="submission" date="2017-12" db="EMBL/GenBank/DDBJ databases">
        <title>Comparative genomics of Botrytis spp.</title>
        <authorList>
            <person name="Valero-Jimenez C.A."/>
            <person name="Tapia P."/>
            <person name="Veloso J."/>
            <person name="Silva-Moreno E."/>
            <person name="Staats M."/>
            <person name="Valdes J.H."/>
            <person name="Van Kan J.A.L."/>
        </authorList>
    </citation>
    <scope>NUCLEOTIDE SEQUENCE [LARGE SCALE GENOMIC DNA]</scope>
    <source>
        <strain evidence="2 3">Bt9001</strain>
    </source>
</reference>
<proteinExistence type="predicted"/>
<dbReference type="Proteomes" id="UP000297777">
    <property type="component" value="Unassembled WGS sequence"/>
</dbReference>
<feature type="compositionally biased region" description="Basic and acidic residues" evidence="1">
    <location>
        <begin position="296"/>
        <end position="306"/>
    </location>
</feature>
<dbReference type="EMBL" id="PQXH01000182">
    <property type="protein sequence ID" value="TGO09022.1"/>
    <property type="molecule type" value="Genomic_DNA"/>
</dbReference>
<accession>A0A4Z1EEC0</accession>